<accession>A0A1I6SG09</accession>
<dbReference type="InterPro" id="IPR008841">
    <property type="entry name" value="Siphovirus-type_tail_N"/>
</dbReference>
<evidence type="ECO:0000313" key="2">
    <source>
        <dbReference type="EMBL" id="SFS75921.1"/>
    </source>
</evidence>
<proteinExistence type="predicted"/>
<feature type="domain" description="Siphovirus-type tail component RIFT-related" evidence="1">
    <location>
        <begin position="17"/>
        <end position="121"/>
    </location>
</feature>
<dbReference type="Pfam" id="PF05709">
    <property type="entry name" value="Sipho_tail"/>
    <property type="match status" value="1"/>
</dbReference>
<dbReference type="Gene3D" id="2.40.30.200">
    <property type="match status" value="1"/>
</dbReference>
<dbReference type="InterPro" id="IPR006520">
    <property type="entry name" value="Dit_BPSPP_N"/>
</dbReference>
<name>A0A1I6SG09_9BACL</name>
<evidence type="ECO:0000259" key="1">
    <source>
        <dbReference type="Pfam" id="PF05709"/>
    </source>
</evidence>
<reference evidence="3" key="1">
    <citation type="submission" date="2016-10" db="EMBL/GenBank/DDBJ databases">
        <authorList>
            <person name="Varghese N."/>
            <person name="Submissions S."/>
        </authorList>
    </citation>
    <scope>NUCLEOTIDE SEQUENCE [LARGE SCALE GENOMIC DNA]</scope>
    <source>
        <strain evidence="3">DSM 45789</strain>
    </source>
</reference>
<dbReference type="EMBL" id="FPAA01000007">
    <property type="protein sequence ID" value="SFS75921.1"/>
    <property type="molecule type" value="Genomic_DNA"/>
</dbReference>
<dbReference type="RefSeq" id="WP_091837195.1">
    <property type="nucleotide sequence ID" value="NZ_FPAA01000007.1"/>
</dbReference>
<dbReference type="OrthoDB" id="3078561at2"/>
<dbReference type="AlphaFoldDB" id="A0A1I6SG09"/>
<evidence type="ECO:0000313" key="3">
    <source>
        <dbReference type="Proteomes" id="UP000198660"/>
    </source>
</evidence>
<protein>
    <submittedName>
        <fullName evidence="2">Putative phage tail component, N-terminal domain-containing protein</fullName>
    </submittedName>
</protein>
<dbReference type="NCBIfam" id="TIGR01633">
    <property type="entry name" value="phi3626_gp14_N"/>
    <property type="match status" value="1"/>
</dbReference>
<gene>
    <name evidence="2" type="ORF">SAMN05444972_10762</name>
</gene>
<sequence length="253" mass="27838">MGFTFAGIHSKQLGLKVMNITRSIAPGIRAKTVKVPGKAGVYDMGIEVDELQIPIEVLLMGKNALDIREQVRNLAAWLRQQQHLEELIFDDEPDKLYWARLVDETELDEIALSGKGTITFLIPDPLAYAIEDDTFTSSLNTLVFERKGTAPSQPIITIQGVSDGMESGFELSLNEQAMKYTGMLGEGETLVIDASSKTAYVIRVDQTKISALNGIDPLTFPVTDPLQENSLTVTPFGAATFTQMKIECGSCWY</sequence>
<dbReference type="Proteomes" id="UP000198660">
    <property type="component" value="Unassembled WGS sequence"/>
</dbReference>
<keyword evidence="3" id="KW-1185">Reference proteome</keyword>
<organism evidence="2 3">
    <name type="scientific">Marininema halotolerans</name>
    <dbReference type="NCBI Taxonomy" id="1155944"/>
    <lineage>
        <taxon>Bacteria</taxon>
        <taxon>Bacillati</taxon>
        <taxon>Bacillota</taxon>
        <taxon>Bacilli</taxon>
        <taxon>Bacillales</taxon>
        <taxon>Thermoactinomycetaceae</taxon>
        <taxon>Marininema</taxon>
    </lineage>
</organism>